<feature type="signal peptide" evidence="1">
    <location>
        <begin position="1"/>
        <end position="30"/>
    </location>
</feature>
<sequence length="123" mass="13143">MMTSKVLRQAAAAASAAAALLMLGAVETQAATAASSYGCPDGAFCIYPQNAGFNNNVPSHVYWAQGVHRLYDQYGTHMIYNNQTDGWKVDICANSNGTDCWTINQGYANEIDLGPVNSVVLHP</sequence>
<comment type="caution">
    <text evidence="2">The sequence shown here is derived from an EMBL/GenBank/DDBJ whole genome shotgun (WGS) entry which is preliminary data.</text>
</comment>
<evidence type="ECO:0000256" key="1">
    <source>
        <dbReference type="SAM" id="SignalP"/>
    </source>
</evidence>
<dbReference type="EMBL" id="BAAATM010000012">
    <property type="protein sequence ID" value="GAA2537348.1"/>
    <property type="molecule type" value="Genomic_DNA"/>
</dbReference>
<evidence type="ECO:0000313" key="2">
    <source>
        <dbReference type="EMBL" id="GAA2537348.1"/>
    </source>
</evidence>
<organism evidence="2 3">
    <name type="scientific">Streptomyces levis</name>
    <dbReference type="NCBI Taxonomy" id="285566"/>
    <lineage>
        <taxon>Bacteria</taxon>
        <taxon>Bacillati</taxon>
        <taxon>Actinomycetota</taxon>
        <taxon>Actinomycetes</taxon>
        <taxon>Kitasatosporales</taxon>
        <taxon>Streptomycetaceae</taxon>
        <taxon>Streptomyces</taxon>
    </lineage>
</organism>
<evidence type="ECO:0000313" key="3">
    <source>
        <dbReference type="Proteomes" id="UP001501095"/>
    </source>
</evidence>
<accession>A0ABN3NVR6</accession>
<proteinExistence type="predicted"/>
<reference evidence="2 3" key="1">
    <citation type="journal article" date="2019" name="Int. J. Syst. Evol. Microbiol.">
        <title>The Global Catalogue of Microorganisms (GCM) 10K type strain sequencing project: providing services to taxonomists for standard genome sequencing and annotation.</title>
        <authorList>
            <consortium name="The Broad Institute Genomics Platform"/>
            <consortium name="The Broad Institute Genome Sequencing Center for Infectious Disease"/>
            <person name="Wu L."/>
            <person name="Ma J."/>
        </authorList>
    </citation>
    <scope>NUCLEOTIDE SEQUENCE [LARGE SCALE GENOMIC DNA]</scope>
    <source>
        <strain evidence="2 3">JCM 6924</strain>
    </source>
</reference>
<protein>
    <recommendedName>
        <fullName evidence="4">Peptidase inhibitor family I36</fullName>
    </recommendedName>
</protein>
<dbReference type="Proteomes" id="UP001501095">
    <property type="component" value="Unassembled WGS sequence"/>
</dbReference>
<feature type="chain" id="PRO_5045589963" description="Peptidase inhibitor family I36" evidence="1">
    <location>
        <begin position="31"/>
        <end position="123"/>
    </location>
</feature>
<name>A0ABN3NVR6_9ACTN</name>
<keyword evidence="1" id="KW-0732">Signal</keyword>
<dbReference type="RefSeq" id="WP_344538257.1">
    <property type="nucleotide sequence ID" value="NZ_BAAATM010000012.1"/>
</dbReference>
<keyword evidence="3" id="KW-1185">Reference proteome</keyword>
<evidence type="ECO:0008006" key="4">
    <source>
        <dbReference type="Google" id="ProtNLM"/>
    </source>
</evidence>
<gene>
    <name evidence="2" type="ORF">GCM10010423_38350</name>
</gene>